<dbReference type="EMBL" id="UINC01171146">
    <property type="protein sequence ID" value="SVD75547.1"/>
    <property type="molecule type" value="Genomic_DNA"/>
</dbReference>
<dbReference type="InterPro" id="IPR002220">
    <property type="entry name" value="DapA-like"/>
</dbReference>
<evidence type="ECO:0000313" key="1">
    <source>
        <dbReference type="EMBL" id="SVD75547.1"/>
    </source>
</evidence>
<protein>
    <recommendedName>
        <fullName evidence="2">Dihydrodipicolinate synthase family protein</fullName>
    </recommendedName>
</protein>
<accession>A0A382XWR1</accession>
<dbReference type="InterPro" id="IPR013785">
    <property type="entry name" value="Aldolase_TIM"/>
</dbReference>
<proteinExistence type="predicted"/>
<dbReference type="Pfam" id="PF00701">
    <property type="entry name" value="DHDPS"/>
    <property type="match status" value="1"/>
</dbReference>
<dbReference type="AlphaFoldDB" id="A0A382XWR1"/>
<name>A0A382XWR1_9ZZZZ</name>
<organism evidence="1">
    <name type="scientific">marine metagenome</name>
    <dbReference type="NCBI Taxonomy" id="408172"/>
    <lineage>
        <taxon>unclassified sequences</taxon>
        <taxon>metagenomes</taxon>
        <taxon>ecological metagenomes</taxon>
    </lineage>
</organism>
<dbReference type="SUPFAM" id="SSF51569">
    <property type="entry name" value="Aldolase"/>
    <property type="match status" value="1"/>
</dbReference>
<reference evidence="1" key="1">
    <citation type="submission" date="2018-05" db="EMBL/GenBank/DDBJ databases">
        <authorList>
            <person name="Lanie J.A."/>
            <person name="Ng W.-L."/>
            <person name="Kazmierczak K.M."/>
            <person name="Andrzejewski T.M."/>
            <person name="Davidsen T.M."/>
            <person name="Wayne K.J."/>
            <person name="Tettelin H."/>
            <person name="Glass J.I."/>
            <person name="Rusch D."/>
            <person name="Podicherti R."/>
            <person name="Tsui H.-C.T."/>
            <person name="Winkler M.E."/>
        </authorList>
    </citation>
    <scope>NUCLEOTIDE SEQUENCE</scope>
</reference>
<evidence type="ECO:0008006" key="2">
    <source>
        <dbReference type="Google" id="ProtNLM"/>
    </source>
</evidence>
<gene>
    <name evidence="1" type="ORF">METZ01_LOCUS428401</name>
</gene>
<dbReference type="GO" id="GO:0016829">
    <property type="term" value="F:lyase activity"/>
    <property type="evidence" value="ECO:0007669"/>
    <property type="project" value="InterPro"/>
</dbReference>
<feature type="non-terminal residue" evidence="1">
    <location>
        <position position="86"/>
    </location>
</feature>
<dbReference type="Gene3D" id="3.20.20.70">
    <property type="entry name" value="Aldolase class I"/>
    <property type="match status" value="1"/>
</dbReference>
<sequence>MTNLQAGIYPASLSVLNDDLSLNDEQTVIHAEKLISQGCTGAVLAGTTGMSAYLSIREKMNLIERVSKSSKNQSMIIGPGTTSLLD</sequence>